<dbReference type="RefSeq" id="WP_266061823.1">
    <property type="nucleotide sequence ID" value="NZ_JAPKFM010000010.1"/>
</dbReference>
<evidence type="ECO:0000256" key="2">
    <source>
        <dbReference type="ARBA" id="ARBA00001947"/>
    </source>
</evidence>
<keyword evidence="12" id="KW-0170">Cobalt</keyword>
<comment type="cofactor">
    <cofactor evidence="1">
        <name>Co(2+)</name>
        <dbReference type="ChEBI" id="CHEBI:48828"/>
    </cofactor>
</comment>
<evidence type="ECO:0000256" key="8">
    <source>
        <dbReference type="ARBA" id="ARBA00022801"/>
    </source>
</evidence>
<dbReference type="Gene3D" id="3.40.630.10">
    <property type="entry name" value="Zn peptidases"/>
    <property type="match status" value="1"/>
</dbReference>
<dbReference type="PANTHER" id="PTHR43808">
    <property type="entry name" value="ACETYLORNITHINE DEACETYLASE"/>
    <property type="match status" value="1"/>
</dbReference>
<evidence type="ECO:0000256" key="5">
    <source>
        <dbReference type="ARBA" id="ARBA00011921"/>
    </source>
</evidence>
<dbReference type="Pfam" id="PF07687">
    <property type="entry name" value="M20_dimer"/>
    <property type="match status" value="1"/>
</dbReference>
<evidence type="ECO:0000256" key="1">
    <source>
        <dbReference type="ARBA" id="ARBA00001941"/>
    </source>
</evidence>
<organism evidence="16 17">
    <name type="scientific">Gordonia aquimaris</name>
    <dbReference type="NCBI Taxonomy" id="2984863"/>
    <lineage>
        <taxon>Bacteria</taxon>
        <taxon>Bacillati</taxon>
        <taxon>Actinomycetota</taxon>
        <taxon>Actinomycetes</taxon>
        <taxon>Mycobacteriales</taxon>
        <taxon>Gordoniaceae</taxon>
        <taxon>Gordonia</taxon>
    </lineage>
</organism>
<dbReference type="GO" id="GO:0019877">
    <property type="term" value="P:diaminopimelate biosynthetic process"/>
    <property type="evidence" value="ECO:0007669"/>
    <property type="project" value="UniProtKB-KW"/>
</dbReference>
<evidence type="ECO:0000256" key="12">
    <source>
        <dbReference type="ARBA" id="ARBA00023285"/>
    </source>
</evidence>
<dbReference type="GO" id="GO:0009089">
    <property type="term" value="P:lysine biosynthetic process via diaminopimelate"/>
    <property type="evidence" value="ECO:0007669"/>
    <property type="project" value="UniProtKB-UniRule"/>
</dbReference>
<dbReference type="InterPro" id="IPR002933">
    <property type="entry name" value="Peptidase_M20"/>
</dbReference>
<name>A0A9X3D4J8_9ACTN</name>
<evidence type="ECO:0000256" key="13">
    <source>
        <dbReference type="ARBA" id="ARBA00051301"/>
    </source>
</evidence>
<dbReference type="NCBIfam" id="TIGR01900">
    <property type="entry name" value="dapE-gram_pos"/>
    <property type="match status" value="1"/>
</dbReference>
<keyword evidence="7" id="KW-0479">Metal-binding</keyword>
<keyword evidence="10" id="KW-0220">Diaminopimelate biosynthesis</keyword>
<dbReference type="FunFam" id="3.30.70.360:FF:000011">
    <property type="entry name" value="Succinyl-diaminopimelate desuccinylase"/>
    <property type="match status" value="1"/>
</dbReference>
<comment type="subunit">
    <text evidence="4">Homodimer.</text>
</comment>
<dbReference type="InterPro" id="IPR011650">
    <property type="entry name" value="Peptidase_M20_dimer"/>
</dbReference>
<dbReference type="SUPFAM" id="SSF55031">
    <property type="entry name" value="Bacterial exopeptidase dimerisation domain"/>
    <property type="match status" value="1"/>
</dbReference>
<dbReference type="Gene3D" id="3.30.70.360">
    <property type="match status" value="1"/>
</dbReference>
<comment type="cofactor">
    <cofactor evidence="2">
        <name>Zn(2+)</name>
        <dbReference type="ChEBI" id="CHEBI:29105"/>
    </cofactor>
</comment>
<keyword evidence="8 16" id="KW-0378">Hydrolase</keyword>
<dbReference type="Pfam" id="PF01546">
    <property type="entry name" value="Peptidase_M20"/>
    <property type="match status" value="1"/>
</dbReference>
<evidence type="ECO:0000313" key="17">
    <source>
        <dbReference type="Proteomes" id="UP001143347"/>
    </source>
</evidence>
<evidence type="ECO:0000313" key="16">
    <source>
        <dbReference type="EMBL" id="MCX2964746.1"/>
    </source>
</evidence>
<evidence type="ECO:0000256" key="14">
    <source>
        <dbReference type="NCBIfam" id="TIGR01900"/>
    </source>
</evidence>
<evidence type="ECO:0000256" key="3">
    <source>
        <dbReference type="ARBA" id="ARBA00005130"/>
    </source>
</evidence>
<proteinExistence type="predicted"/>
<comment type="pathway">
    <text evidence="3">Amino-acid biosynthesis; L-lysine biosynthesis via DAP pathway; LL-2,6-diaminopimelate from (S)-tetrahydrodipicolinate (succinylase route): step 3/3.</text>
</comment>
<keyword evidence="11" id="KW-0457">Lysine biosynthesis</keyword>
<accession>A0A9X3D4J8</accession>
<comment type="caution">
    <text evidence="16">The sequence shown here is derived from an EMBL/GenBank/DDBJ whole genome shotgun (WGS) entry which is preliminary data.</text>
</comment>
<dbReference type="InterPro" id="IPR036264">
    <property type="entry name" value="Bact_exopeptidase_dim_dom"/>
</dbReference>
<evidence type="ECO:0000256" key="6">
    <source>
        <dbReference type="ARBA" id="ARBA00022605"/>
    </source>
</evidence>
<evidence type="ECO:0000256" key="11">
    <source>
        <dbReference type="ARBA" id="ARBA00023154"/>
    </source>
</evidence>
<protein>
    <recommendedName>
        <fullName evidence="5 14">Succinyl-diaminopimelate desuccinylase</fullName>
        <ecNumber evidence="5 14">3.5.1.18</ecNumber>
    </recommendedName>
</protein>
<dbReference type="GO" id="GO:0008777">
    <property type="term" value="F:acetylornithine deacetylase activity"/>
    <property type="evidence" value="ECO:0007669"/>
    <property type="project" value="TreeGrafter"/>
</dbReference>
<dbReference type="Proteomes" id="UP001143347">
    <property type="component" value="Unassembled WGS sequence"/>
</dbReference>
<gene>
    <name evidence="16" type="primary">dapE</name>
    <name evidence="16" type="ORF">OSB52_11640</name>
</gene>
<keyword evidence="9" id="KW-0862">Zinc</keyword>
<dbReference type="EMBL" id="JAPKFM010000010">
    <property type="protein sequence ID" value="MCX2964746.1"/>
    <property type="molecule type" value="Genomic_DNA"/>
</dbReference>
<keyword evidence="6" id="KW-0028">Amino-acid biosynthesis</keyword>
<dbReference type="InterPro" id="IPR010174">
    <property type="entry name" value="Succinyl-DAP_deSuclase_DapE"/>
</dbReference>
<evidence type="ECO:0000256" key="4">
    <source>
        <dbReference type="ARBA" id="ARBA00011738"/>
    </source>
</evidence>
<evidence type="ECO:0000259" key="15">
    <source>
        <dbReference type="Pfam" id="PF07687"/>
    </source>
</evidence>
<comment type="catalytic activity">
    <reaction evidence="13">
        <text>N-succinyl-(2S,6S)-2,6-diaminopimelate + H2O = (2S,6S)-2,6-diaminopimelate + succinate</text>
        <dbReference type="Rhea" id="RHEA:22608"/>
        <dbReference type="ChEBI" id="CHEBI:15377"/>
        <dbReference type="ChEBI" id="CHEBI:30031"/>
        <dbReference type="ChEBI" id="CHEBI:57609"/>
        <dbReference type="ChEBI" id="CHEBI:58087"/>
        <dbReference type="EC" id="3.5.1.18"/>
    </reaction>
</comment>
<dbReference type="SUPFAM" id="SSF53187">
    <property type="entry name" value="Zn-dependent exopeptidases"/>
    <property type="match status" value="1"/>
</dbReference>
<evidence type="ECO:0000256" key="9">
    <source>
        <dbReference type="ARBA" id="ARBA00022833"/>
    </source>
</evidence>
<sequence length="367" mass="38460">MTAADLDLRADPVELTAALVDIASESGDEAAIADAVESALRSQATGFEIVRDGNRVLARTDRGLPSRVILAGHLDTVPVAGNLPHRRTTDDDEGDVVHGCGTVDMKSGDAVFLHLAATLVDPAHDLTLIFYDCEEIAAKYNGLGVIERELPDWLRGDVAILGEPTGGLIEAGCQGTLRVRLSASGVRAHSARSWMGDNAIHKLGGVLTTLSRYRPRTVDIDGCEYREGMSAVGLGGGVAGNVVPDAAYVDVNFRFAPDRSVEQALAHVRDVFADSIADAELGVEVIDSAAGALPGLSNPAAAALVEAADGRFRAKYGWTDVSRFSALGIPAVNLGPGDPSLAHRVDERVPVSQIGQVADLLRAFLTG</sequence>
<dbReference type="AlphaFoldDB" id="A0A9X3D4J8"/>
<dbReference type="InterPro" id="IPR050072">
    <property type="entry name" value="Peptidase_M20A"/>
</dbReference>
<dbReference type="EC" id="3.5.1.18" evidence="5 14"/>
<dbReference type="GO" id="GO:0046872">
    <property type="term" value="F:metal ion binding"/>
    <property type="evidence" value="ECO:0007669"/>
    <property type="project" value="UniProtKB-KW"/>
</dbReference>
<keyword evidence="17" id="KW-1185">Reference proteome</keyword>
<evidence type="ECO:0000256" key="10">
    <source>
        <dbReference type="ARBA" id="ARBA00022915"/>
    </source>
</evidence>
<dbReference type="GO" id="GO:0009014">
    <property type="term" value="F:succinyl-diaminopimelate desuccinylase activity"/>
    <property type="evidence" value="ECO:0007669"/>
    <property type="project" value="UniProtKB-UniRule"/>
</dbReference>
<feature type="domain" description="Peptidase M20 dimerisation" evidence="15">
    <location>
        <begin position="175"/>
        <end position="274"/>
    </location>
</feature>
<dbReference type="GO" id="GO:0006526">
    <property type="term" value="P:L-arginine biosynthetic process"/>
    <property type="evidence" value="ECO:0007669"/>
    <property type="project" value="TreeGrafter"/>
</dbReference>
<reference evidence="16" key="1">
    <citation type="submission" date="2022-10" db="EMBL/GenBank/DDBJ databases">
        <title>WGS of marine actinomycetes from Thailand.</title>
        <authorList>
            <person name="Thawai C."/>
        </authorList>
    </citation>
    <scope>NUCLEOTIDE SEQUENCE</scope>
    <source>
        <strain evidence="16">SW21</strain>
    </source>
</reference>
<evidence type="ECO:0000256" key="7">
    <source>
        <dbReference type="ARBA" id="ARBA00022723"/>
    </source>
</evidence>
<dbReference type="PANTHER" id="PTHR43808:SF31">
    <property type="entry name" value="N-ACETYL-L-CITRULLINE DEACETYLASE"/>
    <property type="match status" value="1"/>
</dbReference>